<accession>A0ACA9P1R8</accession>
<feature type="non-terminal residue" evidence="1">
    <location>
        <position position="1"/>
    </location>
</feature>
<evidence type="ECO:0000313" key="1">
    <source>
        <dbReference type="EMBL" id="CAG8686718.1"/>
    </source>
</evidence>
<dbReference type="Proteomes" id="UP000789860">
    <property type="component" value="Unassembled WGS sequence"/>
</dbReference>
<gene>
    <name evidence="1" type="ORF">SCALOS_LOCUS9955</name>
</gene>
<organism evidence="1 2">
    <name type="scientific">Scutellospora calospora</name>
    <dbReference type="NCBI Taxonomy" id="85575"/>
    <lineage>
        <taxon>Eukaryota</taxon>
        <taxon>Fungi</taxon>
        <taxon>Fungi incertae sedis</taxon>
        <taxon>Mucoromycota</taxon>
        <taxon>Glomeromycotina</taxon>
        <taxon>Glomeromycetes</taxon>
        <taxon>Diversisporales</taxon>
        <taxon>Gigasporaceae</taxon>
        <taxon>Scutellospora</taxon>
    </lineage>
</organism>
<name>A0ACA9P1R8_9GLOM</name>
<proteinExistence type="predicted"/>
<comment type="caution">
    <text evidence="1">The sequence shown here is derived from an EMBL/GenBank/DDBJ whole genome shotgun (WGS) entry which is preliminary data.</text>
</comment>
<reference evidence="1" key="1">
    <citation type="submission" date="2021-06" db="EMBL/GenBank/DDBJ databases">
        <authorList>
            <person name="Kallberg Y."/>
            <person name="Tangrot J."/>
            <person name="Rosling A."/>
        </authorList>
    </citation>
    <scope>NUCLEOTIDE SEQUENCE</scope>
    <source>
        <strain evidence="1">AU212A</strain>
    </source>
</reference>
<sequence length="40" mass="4349">LEDVFSCSVSVVKVIEISISIFEEVFFVGIDTVKVEGVVS</sequence>
<dbReference type="EMBL" id="CAJVPM010034098">
    <property type="protein sequence ID" value="CAG8686718.1"/>
    <property type="molecule type" value="Genomic_DNA"/>
</dbReference>
<protein>
    <submittedName>
        <fullName evidence="1">3039_t:CDS:1</fullName>
    </submittedName>
</protein>
<feature type="non-terminal residue" evidence="1">
    <location>
        <position position="40"/>
    </location>
</feature>
<evidence type="ECO:0000313" key="2">
    <source>
        <dbReference type="Proteomes" id="UP000789860"/>
    </source>
</evidence>
<keyword evidence="2" id="KW-1185">Reference proteome</keyword>